<dbReference type="OrthoDB" id="9772350at2"/>
<reference evidence="2 3" key="1">
    <citation type="submission" date="2018-07" db="EMBL/GenBank/DDBJ databases">
        <title>Genomic Encyclopedia of Type Strains, Phase III (KMG-III): the genomes of soil and plant-associated and newly described type strains.</title>
        <authorList>
            <person name="Whitman W."/>
        </authorList>
    </citation>
    <scope>NUCLEOTIDE SEQUENCE [LARGE SCALE GENOMIC DNA]</scope>
    <source>
        <strain evidence="2 3">CECT 8333</strain>
    </source>
</reference>
<dbReference type="RefSeq" id="WP_114498289.1">
    <property type="nucleotide sequence ID" value="NZ_QPJW01000011.1"/>
</dbReference>
<gene>
    <name evidence="2" type="ORF">DFP94_11156</name>
</gene>
<accession>A0A369B5C2</accession>
<dbReference type="Proteomes" id="UP000253090">
    <property type="component" value="Unassembled WGS sequence"/>
</dbReference>
<dbReference type="InterPro" id="IPR000683">
    <property type="entry name" value="Gfo/Idh/MocA-like_OxRdtase_N"/>
</dbReference>
<dbReference type="InterPro" id="IPR036291">
    <property type="entry name" value="NAD(P)-bd_dom_sf"/>
</dbReference>
<proteinExistence type="predicted"/>
<keyword evidence="3" id="KW-1185">Reference proteome</keyword>
<dbReference type="Gene3D" id="3.40.50.720">
    <property type="entry name" value="NAD(P)-binding Rossmann-like Domain"/>
    <property type="match status" value="1"/>
</dbReference>
<dbReference type="Pfam" id="PF01408">
    <property type="entry name" value="GFO_IDH_MocA"/>
    <property type="match status" value="1"/>
</dbReference>
<dbReference type="SUPFAM" id="SSF51735">
    <property type="entry name" value="NAD(P)-binding Rossmann-fold domains"/>
    <property type="match status" value="1"/>
</dbReference>
<comment type="caution">
    <text evidence="2">The sequence shown here is derived from an EMBL/GenBank/DDBJ whole genome shotgun (WGS) entry which is preliminary data.</text>
</comment>
<dbReference type="GO" id="GO:0000166">
    <property type="term" value="F:nucleotide binding"/>
    <property type="evidence" value="ECO:0007669"/>
    <property type="project" value="InterPro"/>
</dbReference>
<dbReference type="EMBL" id="QPJW01000011">
    <property type="protein sequence ID" value="RCX16709.1"/>
    <property type="molecule type" value="Genomic_DNA"/>
</dbReference>
<organism evidence="2 3">
    <name type="scientific">Fontibacillus phaseoli</name>
    <dbReference type="NCBI Taxonomy" id="1416533"/>
    <lineage>
        <taxon>Bacteria</taxon>
        <taxon>Bacillati</taxon>
        <taxon>Bacillota</taxon>
        <taxon>Bacilli</taxon>
        <taxon>Bacillales</taxon>
        <taxon>Paenibacillaceae</taxon>
        <taxon>Fontibacillus</taxon>
    </lineage>
</organism>
<evidence type="ECO:0000313" key="3">
    <source>
        <dbReference type="Proteomes" id="UP000253090"/>
    </source>
</evidence>
<evidence type="ECO:0000313" key="2">
    <source>
        <dbReference type="EMBL" id="RCX16709.1"/>
    </source>
</evidence>
<feature type="domain" description="Gfo/Idh/MocA-like oxidoreductase N-terminal" evidence="1">
    <location>
        <begin position="14"/>
        <end position="127"/>
    </location>
</feature>
<protein>
    <submittedName>
        <fullName evidence="2">Putative dehydrogenase</fullName>
    </submittedName>
</protein>
<sequence length="370" mass="41843">MHEEQQEKESQKISFGIMGGGWRAEFYLRIAQALPDEFEVSEIWMRDETKGRETEQRWGIKTTTHLEGFLERRNFSFVVLSLSRSVAAEYIDRLAGLDIPVLTETPPGVSLDELLRLYDSVGEVGRVQVAEQFIHQPMHAARLAVVRSGLLGGVSHVQVSAGHGYHGISLIRHLLGVGFDEAEISGERIVTPLMQGPGRYGLPQKEALADSRQDLALLRFGGRSALFDFTYDQYFSWIRRHRILVRGHRGELEGREIRYLKDYRTPITLELRRIDAGQDGNLEGYCHEGILAGSEWVYRNPFPAARLSDEEIAMAVCLRNMAKYAEGGPSFYSLAEASQDQYLSLLMAEAIETGRTLTSTRQPWARDVLR</sequence>
<name>A0A369B5C2_9BACL</name>
<dbReference type="AlphaFoldDB" id="A0A369B5C2"/>
<evidence type="ECO:0000259" key="1">
    <source>
        <dbReference type="Pfam" id="PF01408"/>
    </source>
</evidence>